<dbReference type="GO" id="GO:0008270">
    <property type="term" value="F:zinc ion binding"/>
    <property type="evidence" value="ECO:0007669"/>
    <property type="project" value="UniProtKB-KW"/>
</dbReference>
<accession>A0A8S1NEI4</accession>
<evidence type="ECO:0000259" key="6">
    <source>
        <dbReference type="PROSITE" id="PS50089"/>
    </source>
</evidence>
<evidence type="ECO:0000256" key="4">
    <source>
        <dbReference type="PROSITE-ProRule" id="PRU00175"/>
    </source>
</evidence>
<dbReference type="Proteomes" id="UP000688137">
    <property type="component" value="Unassembled WGS sequence"/>
</dbReference>
<keyword evidence="8" id="KW-1185">Reference proteome</keyword>
<feature type="compositionally biased region" description="Polar residues" evidence="5">
    <location>
        <begin position="303"/>
        <end position="325"/>
    </location>
</feature>
<dbReference type="InterPro" id="IPR001841">
    <property type="entry name" value="Znf_RING"/>
</dbReference>
<evidence type="ECO:0000256" key="5">
    <source>
        <dbReference type="SAM" id="MobiDB-lite"/>
    </source>
</evidence>
<evidence type="ECO:0000256" key="1">
    <source>
        <dbReference type="ARBA" id="ARBA00022723"/>
    </source>
</evidence>
<sequence>MSEEDEVICEQCQTVPTQFVILDCEHKFCLYCISHAIHKDDSGVPCLKCNAPTVLDHESLQAVQQTKESQSNASKTQPNYNVKPFTTEKRQYVQPLQEDLTIKGHPCLEKLNLAVERSLDKIRNIQFDKQQVKDKCQTQKNDIDTEFKALHMYLDSKQEEFQNQLSNIETTYLNELTKDEEVQQLDIEEMSIIKNEIKAILKNQDSQDIYTFKQLVATVDGIVQDKQLSIKQLNLFKQMQDELQQLSKKQAQFYQDFRRFFNILQPLQISLVQNYASPIKIEYGSSITSDIQDKIRELKNRNSRSMNTSQLNNSRSQNSPPKNTFLNEEINISRKLSREQNNVVSQRKLGTSPMDAKTVLQSSMKHNNKSNSKFNKILNSPLTLAGFSYLT</sequence>
<dbReference type="OMA" id="QANIVQQ"/>
<proteinExistence type="predicted"/>
<evidence type="ECO:0000313" key="7">
    <source>
        <dbReference type="EMBL" id="CAD8091040.1"/>
    </source>
</evidence>
<feature type="region of interest" description="Disordered" evidence="5">
    <location>
        <begin position="62"/>
        <end position="81"/>
    </location>
</feature>
<organism evidence="7 8">
    <name type="scientific">Paramecium primaurelia</name>
    <dbReference type="NCBI Taxonomy" id="5886"/>
    <lineage>
        <taxon>Eukaryota</taxon>
        <taxon>Sar</taxon>
        <taxon>Alveolata</taxon>
        <taxon>Ciliophora</taxon>
        <taxon>Intramacronucleata</taxon>
        <taxon>Oligohymenophorea</taxon>
        <taxon>Peniculida</taxon>
        <taxon>Parameciidae</taxon>
        <taxon>Paramecium</taxon>
    </lineage>
</organism>
<keyword evidence="3" id="KW-0862">Zinc</keyword>
<dbReference type="PROSITE" id="PS50089">
    <property type="entry name" value="ZF_RING_2"/>
    <property type="match status" value="1"/>
</dbReference>
<dbReference type="PROSITE" id="PS00518">
    <property type="entry name" value="ZF_RING_1"/>
    <property type="match status" value="1"/>
</dbReference>
<evidence type="ECO:0000256" key="3">
    <source>
        <dbReference type="ARBA" id="ARBA00022833"/>
    </source>
</evidence>
<comment type="caution">
    <text evidence="7">The sequence shown here is derived from an EMBL/GenBank/DDBJ whole genome shotgun (WGS) entry which is preliminary data.</text>
</comment>
<feature type="compositionally biased region" description="Polar residues" evidence="5">
    <location>
        <begin position="62"/>
        <end position="80"/>
    </location>
</feature>
<name>A0A8S1NEI4_PARPR</name>
<dbReference type="EMBL" id="CAJJDM010000090">
    <property type="protein sequence ID" value="CAD8091040.1"/>
    <property type="molecule type" value="Genomic_DNA"/>
</dbReference>
<protein>
    <recommendedName>
        <fullName evidence="6">RING-type domain-containing protein</fullName>
    </recommendedName>
</protein>
<feature type="region of interest" description="Disordered" evidence="5">
    <location>
        <begin position="301"/>
        <end position="325"/>
    </location>
</feature>
<feature type="domain" description="RING-type" evidence="6">
    <location>
        <begin position="9"/>
        <end position="50"/>
    </location>
</feature>
<dbReference type="AlphaFoldDB" id="A0A8S1NEI4"/>
<keyword evidence="1" id="KW-0479">Metal-binding</keyword>
<gene>
    <name evidence="7" type="ORF">PPRIM_AZ9-3.1.T0870100</name>
</gene>
<evidence type="ECO:0000313" key="8">
    <source>
        <dbReference type="Proteomes" id="UP000688137"/>
    </source>
</evidence>
<reference evidence="7" key="1">
    <citation type="submission" date="2021-01" db="EMBL/GenBank/DDBJ databases">
        <authorList>
            <consortium name="Genoscope - CEA"/>
            <person name="William W."/>
        </authorList>
    </citation>
    <scope>NUCLEOTIDE SEQUENCE</scope>
</reference>
<dbReference type="InterPro" id="IPR017907">
    <property type="entry name" value="Znf_RING_CS"/>
</dbReference>
<evidence type="ECO:0000256" key="2">
    <source>
        <dbReference type="ARBA" id="ARBA00022771"/>
    </source>
</evidence>
<keyword evidence="2 4" id="KW-0863">Zinc-finger</keyword>